<dbReference type="SMART" id="SM00448">
    <property type="entry name" value="REC"/>
    <property type="match status" value="1"/>
</dbReference>
<dbReference type="Pfam" id="PF08448">
    <property type="entry name" value="PAS_4"/>
    <property type="match status" value="2"/>
</dbReference>
<dbReference type="InterPro" id="IPR001610">
    <property type="entry name" value="PAC"/>
</dbReference>
<dbReference type="InterPro" id="IPR036890">
    <property type="entry name" value="HATPase_C_sf"/>
</dbReference>
<dbReference type="RefSeq" id="WP_146473972.1">
    <property type="nucleotide sequence ID" value="NZ_BNCF01000003.1"/>
</dbReference>
<keyword evidence="5" id="KW-0418">Kinase</keyword>
<dbReference type="PRINTS" id="PR00344">
    <property type="entry name" value="BCTRLSENSOR"/>
</dbReference>
<dbReference type="PROSITE" id="PS50113">
    <property type="entry name" value="PAC"/>
    <property type="match status" value="5"/>
</dbReference>
<dbReference type="InterPro" id="IPR000700">
    <property type="entry name" value="PAS-assoc_C"/>
</dbReference>
<dbReference type="InterPro" id="IPR052162">
    <property type="entry name" value="Sensor_kinase/Photoreceptor"/>
</dbReference>
<evidence type="ECO:0000259" key="8">
    <source>
        <dbReference type="PROSITE" id="PS50109"/>
    </source>
</evidence>
<dbReference type="PANTHER" id="PTHR43304:SF1">
    <property type="entry name" value="PAC DOMAIN-CONTAINING PROTEIN"/>
    <property type="match status" value="1"/>
</dbReference>
<dbReference type="InterPro" id="IPR011006">
    <property type="entry name" value="CheY-like_superfamily"/>
</dbReference>
<evidence type="ECO:0000313" key="12">
    <source>
        <dbReference type="EMBL" id="GHE29008.1"/>
    </source>
</evidence>
<feature type="domain" description="PAS" evidence="10">
    <location>
        <begin position="385"/>
        <end position="457"/>
    </location>
</feature>
<dbReference type="SUPFAM" id="SSF55785">
    <property type="entry name" value="PYP-like sensor domain (PAS domain)"/>
    <property type="match status" value="7"/>
</dbReference>
<dbReference type="InterPro" id="IPR001789">
    <property type="entry name" value="Sig_transdc_resp-reg_receiver"/>
</dbReference>
<dbReference type="FunFam" id="3.30.450.20:FF:000099">
    <property type="entry name" value="Sensory box sensor histidine kinase"/>
    <property type="match status" value="1"/>
</dbReference>
<dbReference type="Gene3D" id="3.30.450.20">
    <property type="entry name" value="PAS domain"/>
    <property type="match status" value="7"/>
</dbReference>
<dbReference type="Gene3D" id="2.10.70.100">
    <property type="match status" value="1"/>
</dbReference>
<feature type="domain" description="PAS" evidence="10">
    <location>
        <begin position="772"/>
        <end position="843"/>
    </location>
</feature>
<feature type="domain" description="PAC" evidence="11">
    <location>
        <begin position="201"/>
        <end position="254"/>
    </location>
</feature>
<feature type="modified residue" description="4-aspartylphosphate" evidence="6">
    <location>
        <position position="1234"/>
    </location>
</feature>
<dbReference type="Proteomes" id="UP000636453">
    <property type="component" value="Unassembled WGS sequence"/>
</dbReference>
<feature type="domain" description="PAS" evidence="10">
    <location>
        <begin position="131"/>
        <end position="167"/>
    </location>
</feature>
<evidence type="ECO:0000259" key="9">
    <source>
        <dbReference type="PROSITE" id="PS50110"/>
    </source>
</evidence>
<feature type="domain" description="PAC" evidence="11">
    <location>
        <begin position="593"/>
        <end position="645"/>
    </location>
</feature>
<feature type="domain" description="PAS" evidence="10">
    <location>
        <begin position="12"/>
        <end position="82"/>
    </location>
</feature>
<dbReference type="SMART" id="SM00388">
    <property type="entry name" value="HisKA"/>
    <property type="match status" value="1"/>
</dbReference>
<dbReference type="OrthoDB" id="9770473at2"/>
<comment type="catalytic activity">
    <reaction evidence="1">
        <text>ATP + protein L-histidine = ADP + protein N-phospho-L-histidine.</text>
        <dbReference type="EC" id="2.7.13.3"/>
    </reaction>
</comment>
<evidence type="ECO:0000256" key="1">
    <source>
        <dbReference type="ARBA" id="ARBA00000085"/>
    </source>
</evidence>
<dbReference type="SUPFAM" id="SSF55874">
    <property type="entry name" value="ATPase domain of HSP90 chaperone/DNA topoisomerase II/histidine kinase"/>
    <property type="match status" value="1"/>
</dbReference>
<dbReference type="InterPro" id="IPR003594">
    <property type="entry name" value="HATPase_dom"/>
</dbReference>
<dbReference type="InterPro" id="IPR035965">
    <property type="entry name" value="PAS-like_dom_sf"/>
</dbReference>
<name>A0A918YZ64_9GAMM</name>
<reference evidence="12" key="1">
    <citation type="journal article" date="2014" name="Int. J. Syst. Evol. Microbiol.">
        <title>Complete genome sequence of Corynebacterium casei LMG S-19264T (=DSM 44701T), isolated from a smear-ripened cheese.</title>
        <authorList>
            <consortium name="US DOE Joint Genome Institute (JGI-PGF)"/>
            <person name="Walter F."/>
            <person name="Albersmeier A."/>
            <person name="Kalinowski J."/>
            <person name="Ruckert C."/>
        </authorList>
    </citation>
    <scope>NUCLEOTIDE SEQUENCE</scope>
    <source>
        <strain evidence="12">KCTC 32020</strain>
    </source>
</reference>
<feature type="domain" description="PAC" evidence="11">
    <location>
        <begin position="848"/>
        <end position="904"/>
    </location>
</feature>
<dbReference type="PROSITE" id="PS50109">
    <property type="entry name" value="HIS_KIN"/>
    <property type="match status" value="1"/>
</dbReference>
<keyword evidence="7" id="KW-0175">Coiled coil</keyword>
<sequence length="1306" mass="147140">MGDYEAQRAAGGGADLHVLLDSVSDGFYALDADWRFTVFNASAERFFGRRREDVIGQRLLDAFPEARGSMFECAYRRVLRDRVPISFETRSMARPERFVEMRAAPLPDGGIAVAFSDITERRSAAERLRASEEQLRLMADNTLALMWISDAEGRVEFANWRYQRLFGGVGTLFEARWREVGRPEDLQCLTQCSERARRDRQPLRIEFRVRTDGGERWLRCEALPRHDAQGMFAGFVGIGLDLTESKRHEQALADATRRLDAILNNTTMAIFQMDERQQCVYMNQAAETLTGYSLEETRGRPLHDVVHHTRPDGRPYPLAECPIDRAFPERAQMQGEEVFVHRDGSFYPVAFTASPILVDGQPQGTIIEVRNIAGEKARERQLHETLERLSLVLRATQDTVWDWDLVHDHILWNESLLTAFGHDPAHVPPGVEWWSEQLHPEDRDAVNQSLFAVIEGGGSHWSAEYRFRRGDGTWADVLDRGYVLRDESGRGVRMIGAMLDLSQRKAAEQALAESRAWLRKLIDAADEGFYAIDEDGRTTLCNAAFLRMLGFDDEQQVIGRHLHYLIHHTHADGTPYHHRDCPISRCAVDGTPAHVIGELFHTRDGRAFPVEYRASPIVIDGHVRGAICTFVDITDRLRAESALRESEARFRNMADHAPVMMWLTDADGRCTYLNRQWYRFTGQSGGEGHGLGWLDAVHPDDRGEAERHFLDANRQQRGFRVEYRLRRADGRYRWVIDSAAPRFGDDGRFLGFIGSVIDIDERREIEMRLRDSEARLRLATEAAAIGTWDYNPLTGELVWDARAKTLYGLPPEAAVDYDLFLRSLHPDDRERVDALVKRTLGAGDDEGFDVEYRVVGLQDGRQRWVAAKGRAIAEGDGERRRAVRFVGVVADITERKRYEQELRELNETLEQRVQQEVAVRARTEEALRQSQKLEAIGQLTGGVAHDFNNLLTVIRSSLYLLRQHDLAPERRARYLDAIRETVDRAAKLTSQLLAFARRQPLQPEVFDAGERVRSSLDLLQATVGSRVVLDVQVAEDTCCVEADPNQFDTALLNLAVNARDAMDGKGTLRIQVEPVDLLPGADGPRRGPFVAVRVADTGCGIPEAVLPRIFEPFYTTKEVGRGTGLGLSQVYGFVKQSGGEVVVESRLGDGSAFTLYLPKSERDAREPTPEAGTARIAGSAQPGRVLLVEDNRQVGESISHVLEDLGCEVEWLECPLAALERLAADAAFDVVLSDIVMPGRMDGLEFAREVERRHPELAVVLATGYSHTLAAGGELRWPLLRKPFTVEELSQVLGRVMRQRRAGHAP</sequence>
<dbReference type="NCBIfam" id="TIGR00229">
    <property type="entry name" value="sensory_box"/>
    <property type="match status" value="7"/>
</dbReference>
<dbReference type="PROSITE" id="PS50110">
    <property type="entry name" value="RESPONSE_REGULATORY"/>
    <property type="match status" value="1"/>
</dbReference>
<keyword evidence="13" id="KW-1185">Reference proteome</keyword>
<keyword evidence="3 6" id="KW-0597">Phosphoprotein</keyword>
<dbReference type="Gene3D" id="1.10.287.130">
    <property type="match status" value="1"/>
</dbReference>
<dbReference type="InterPro" id="IPR005467">
    <property type="entry name" value="His_kinase_dom"/>
</dbReference>
<evidence type="ECO:0000259" key="10">
    <source>
        <dbReference type="PROSITE" id="PS50112"/>
    </source>
</evidence>
<feature type="domain" description="Response regulatory" evidence="9">
    <location>
        <begin position="1184"/>
        <end position="1297"/>
    </location>
</feature>
<evidence type="ECO:0000313" key="13">
    <source>
        <dbReference type="Proteomes" id="UP000636453"/>
    </source>
</evidence>
<dbReference type="Pfam" id="PF00989">
    <property type="entry name" value="PAS"/>
    <property type="match status" value="2"/>
</dbReference>
<feature type="domain" description="PAS" evidence="10">
    <location>
        <begin position="514"/>
        <end position="555"/>
    </location>
</feature>
<feature type="domain" description="PAC" evidence="11">
    <location>
        <begin position="461"/>
        <end position="513"/>
    </location>
</feature>
<evidence type="ECO:0000256" key="3">
    <source>
        <dbReference type="ARBA" id="ARBA00022553"/>
    </source>
</evidence>
<dbReference type="CDD" id="cd00082">
    <property type="entry name" value="HisKA"/>
    <property type="match status" value="1"/>
</dbReference>
<dbReference type="SMART" id="SM00086">
    <property type="entry name" value="PAC"/>
    <property type="match status" value="6"/>
</dbReference>
<accession>A0A918YZ64</accession>
<dbReference type="SUPFAM" id="SSF47384">
    <property type="entry name" value="Homodimeric domain of signal transducing histidine kinase"/>
    <property type="match status" value="1"/>
</dbReference>
<feature type="domain" description="Histidine kinase" evidence="8">
    <location>
        <begin position="942"/>
        <end position="1161"/>
    </location>
</feature>
<protein>
    <recommendedName>
        <fullName evidence="2">histidine kinase</fullName>
        <ecNumber evidence="2">2.7.13.3</ecNumber>
    </recommendedName>
</protein>
<reference evidence="12" key="2">
    <citation type="submission" date="2020-09" db="EMBL/GenBank/DDBJ databases">
        <authorList>
            <person name="Sun Q."/>
            <person name="Kim S."/>
        </authorList>
    </citation>
    <scope>NUCLEOTIDE SEQUENCE</scope>
    <source>
        <strain evidence="12">KCTC 32020</strain>
    </source>
</reference>
<dbReference type="InterPro" id="IPR013656">
    <property type="entry name" value="PAS_4"/>
</dbReference>
<dbReference type="GO" id="GO:0006355">
    <property type="term" value="P:regulation of DNA-templated transcription"/>
    <property type="evidence" value="ECO:0007669"/>
    <property type="project" value="InterPro"/>
</dbReference>
<dbReference type="InterPro" id="IPR036097">
    <property type="entry name" value="HisK_dim/P_sf"/>
</dbReference>
<organism evidence="12 13">
    <name type="scientific">Vulcaniibacterium thermophilum</name>
    <dbReference type="NCBI Taxonomy" id="1169913"/>
    <lineage>
        <taxon>Bacteria</taxon>
        <taxon>Pseudomonadati</taxon>
        <taxon>Pseudomonadota</taxon>
        <taxon>Gammaproteobacteria</taxon>
        <taxon>Lysobacterales</taxon>
        <taxon>Lysobacteraceae</taxon>
        <taxon>Vulcaniibacterium</taxon>
    </lineage>
</organism>
<dbReference type="Pfam" id="PF02518">
    <property type="entry name" value="HATPase_c"/>
    <property type="match status" value="1"/>
</dbReference>
<dbReference type="InterPro" id="IPR013655">
    <property type="entry name" value="PAS_fold_3"/>
</dbReference>
<dbReference type="Pfam" id="PF08447">
    <property type="entry name" value="PAS_3"/>
    <property type="match status" value="3"/>
</dbReference>
<feature type="domain" description="PAS" evidence="10">
    <location>
        <begin position="255"/>
        <end position="307"/>
    </location>
</feature>
<dbReference type="Gene3D" id="3.40.50.2300">
    <property type="match status" value="1"/>
</dbReference>
<evidence type="ECO:0000259" key="11">
    <source>
        <dbReference type="PROSITE" id="PS50113"/>
    </source>
</evidence>
<dbReference type="SUPFAM" id="SSF52172">
    <property type="entry name" value="CheY-like"/>
    <property type="match status" value="1"/>
</dbReference>
<dbReference type="InterPro" id="IPR013767">
    <property type="entry name" value="PAS_fold"/>
</dbReference>
<evidence type="ECO:0000256" key="4">
    <source>
        <dbReference type="ARBA" id="ARBA00022679"/>
    </source>
</evidence>
<dbReference type="InterPro" id="IPR004358">
    <property type="entry name" value="Sig_transdc_His_kin-like_C"/>
</dbReference>
<dbReference type="CDD" id="cd00130">
    <property type="entry name" value="PAS"/>
    <property type="match status" value="7"/>
</dbReference>
<dbReference type="SMART" id="SM00387">
    <property type="entry name" value="HATPase_c"/>
    <property type="match status" value="1"/>
</dbReference>
<dbReference type="EMBL" id="BNCF01000003">
    <property type="protein sequence ID" value="GHE29008.1"/>
    <property type="molecule type" value="Genomic_DNA"/>
</dbReference>
<evidence type="ECO:0000256" key="5">
    <source>
        <dbReference type="ARBA" id="ARBA00022777"/>
    </source>
</evidence>
<dbReference type="EC" id="2.7.13.3" evidence="2"/>
<feature type="coiled-coil region" evidence="7">
    <location>
        <begin position="888"/>
        <end position="926"/>
    </location>
</feature>
<dbReference type="Gene3D" id="3.30.565.10">
    <property type="entry name" value="Histidine kinase-like ATPase, C-terminal domain"/>
    <property type="match status" value="1"/>
</dbReference>
<feature type="domain" description="PAC" evidence="11">
    <location>
        <begin position="719"/>
        <end position="771"/>
    </location>
</feature>
<dbReference type="Pfam" id="PF00072">
    <property type="entry name" value="Response_reg"/>
    <property type="match status" value="1"/>
</dbReference>
<dbReference type="PANTHER" id="PTHR43304">
    <property type="entry name" value="PHYTOCHROME-LIKE PROTEIN CPH1"/>
    <property type="match status" value="1"/>
</dbReference>
<feature type="domain" description="PAS" evidence="10">
    <location>
        <begin position="646"/>
        <end position="716"/>
    </location>
</feature>
<keyword evidence="4" id="KW-0808">Transferase</keyword>
<dbReference type="PROSITE" id="PS50112">
    <property type="entry name" value="PAS"/>
    <property type="match status" value="7"/>
</dbReference>
<dbReference type="InterPro" id="IPR003661">
    <property type="entry name" value="HisK_dim/P_dom"/>
</dbReference>
<comment type="caution">
    <text evidence="12">The sequence shown here is derived from an EMBL/GenBank/DDBJ whole genome shotgun (WGS) entry which is preliminary data.</text>
</comment>
<dbReference type="Pfam" id="PF00512">
    <property type="entry name" value="HisKA"/>
    <property type="match status" value="1"/>
</dbReference>
<dbReference type="GO" id="GO:0000155">
    <property type="term" value="F:phosphorelay sensor kinase activity"/>
    <property type="evidence" value="ECO:0007669"/>
    <property type="project" value="InterPro"/>
</dbReference>
<gene>
    <name evidence="12" type="ORF">GCM10007167_08420</name>
</gene>
<dbReference type="SMART" id="SM00091">
    <property type="entry name" value="PAS"/>
    <property type="match status" value="7"/>
</dbReference>
<evidence type="ECO:0000256" key="2">
    <source>
        <dbReference type="ARBA" id="ARBA00012438"/>
    </source>
</evidence>
<proteinExistence type="predicted"/>
<evidence type="ECO:0000256" key="6">
    <source>
        <dbReference type="PROSITE-ProRule" id="PRU00169"/>
    </source>
</evidence>
<dbReference type="InterPro" id="IPR000014">
    <property type="entry name" value="PAS"/>
</dbReference>
<evidence type="ECO:0000256" key="7">
    <source>
        <dbReference type="SAM" id="Coils"/>
    </source>
</evidence>